<dbReference type="Proteomes" id="UP000740926">
    <property type="component" value="Unassembled WGS sequence"/>
</dbReference>
<proteinExistence type="predicted"/>
<evidence type="ECO:0000256" key="1">
    <source>
        <dbReference type="SAM" id="MobiDB-lite"/>
    </source>
</evidence>
<accession>A0A9P6XWH2</accession>
<organism evidence="2 3">
    <name type="scientific">Rhizopus delemar</name>
    <dbReference type="NCBI Taxonomy" id="936053"/>
    <lineage>
        <taxon>Eukaryota</taxon>
        <taxon>Fungi</taxon>
        <taxon>Fungi incertae sedis</taxon>
        <taxon>Mucoromycota</taxon>
        <taxon>Mucoromycotina</taxon>
        <taxon>Mucoromycetes</taxon>
        <taxon>Mucorales</taxon>
        <taxon>Mucorineae</taxon>
        <taxon>Rhizopodaceae</taxon>
        <taxon>Rhizopus</taxon>
    </lineage>
</organism>
<sequence length="119" mass="12992">MADVQHALDVLGIDALAGDVEGRVDHRQHHALHAIAEHGQVALLHFQQVAGGLGVVHVDIARQQVQVILLGLAVVVLALPQRVVTVKTNQADGARRRRRGGIHPPRIQRPDRREKPGRP</sequence>
<dbReference type="AlphaFoldDB" id="A0A9P6XWH2"/>
<reference evidence="2 3" key="1">
    <citation type="journal article" date="2020" name="Microb. Genom.">
        <title>Genetic diversity of clinical and environmental Mucorales isolates obtained from an investigation of mucormycosis cases among solid organ transplant recipients.</title>
        <authorList>
            <person name="Nguyen M.H."/>
            <person name="Kaul D."/>
            <person name="Muto C."/>
            <person name="Cheng S.J."/>
            <person name="Richter R.A."/>
            <person name="Bruno V.M."/>
            <person name="Liu G."/>
            <person name="Beyhan S."/>
            <person name="Sundermann A.J."/>
            <person name="Mounaud S."/>
            <person name="Pasculle A.W."/>
            <person name="Nierman W.C."/>
            <person name="Driscoll E."/>
            <person name="Cumbie R."/>
            <person name="Clancy C.J."/>
            <person name="Dupont C.L."/>
        </authorList>
    </citation>
    <scope>NUCLEOTIDE SEQUENCE [LARGE SCALE GENOMIC DNA]</scope>
    <source>
        <strain evidence="2 3">GL24</strain>
    </source>
</reference>
<evidence type="ECO:0000313" key="3">
    <source>
        <dbReference type="Proteomes" id="UP000740926"/>
    </source>
</evidence>
<evidence type="ECO:0000313" key="2">
    <source>
        <dbReference type="EMBL" id="KAG1533693.1"/>
    </source>
</evidence>
<protein>
    <submittedName>
        <fullName evidence="2">Uncharacterized protein</fullName>
    </submittedName>
</protein>
<comment type="caution">
    <text evidence="2">The sequence shown here is derived from an EMBL/GenBank/DDBJ whole genome shotgun (WGS) entry which is preliminary data.</text>
</comment>
<gene>
    <name evidence="2" type="ORF">G6F50_015783</name>
</gene>
<dbReference type="EMBL" id="JAANIU010009121">
    <property type="protein sequence ID" value="KAG1533693.1"/>
    <property type="molecule type" value="Genomic_DNA"/>
</dbReference>
<keyword evidence="3" id="KW-1185">Reference proteome</keyword>
<feature type="compositionally biased region" description="Basic and acidic residues" evidence="1">
    <location>
        <begin position="108"/>
        <end position="119"/>
    </location>
</feature>
<feature type="region of interest" description="Disordered" evidence="1">
    <location>
        <begin position="89"/>
        <end position="119"/>
    </location>
</feature>
<name>A0A9P6XWH2_9FUNG</name>